<reference evidence="6 7" key="1">
    <citation type="submission" date="2020-03" db="EMBL/GenBank/DDBJ databases">
        <title>A novel species.</title>
        <authorList>
            <person name="Gao J."/>
        </authorList>
    </citation>
    <scope>NUCLEOTIDE SEQUENCE [LARGE SCALE GENOMIC DNA]</scope>
    <source>
        <strain evidence="6 7">QMT-12</strain>
    </source>
</reference>
<evidence type="ECO:0000259" key="5">
    <source>
        <dbReference type="Pfam" id="PF00296"/>
    </source>
</evidence>
<dbReference type="KEGG" id="slia:HA039_29415"/>
<evidence type="ECO:0000256" key="4">
    <source>
        <dbReference type="ARBA" id="ARBA00023033"/>
    </source>
</evidence>
<evidence type="ECO:0000256" key="1">
    <source>
        <dbReference type="ARBA" id="ARBA00022630"/>
    </source>
</evidence>
<dbReference type="GO" id="GO:0046306">
    <property type="term" value="P:alkanesulfonate catabolic process"/>
    <property type="evidence" value="ECO:0007669"/>
    <property type="project" value="TreeGrafter"/>
</dbReference>
<dbReference type="EMBL" id="CP050177">
    <property type="protein sequence ID" value="QIQ05874.1"/>
    <property type="molecule type" value="Genomic_DNA"/>
</dbReference>
<organism evidence="6 7">
    <name type="scientific">Streptomyces liangshanensis</name>
    <dbReference type="NCBI Taxonomy" id="2717324"/>
    <lineage>
        <taxon>Bacteria</taxon>
        <taxon>Bacillati</taxon>
        <taxon>Actinomycetota</taxon>
        <taxon>Actinomycetes</taxon>
        <taxon>Kitasatosporales</taxon>
        <taxon>Streptomycetaceae</taxon>
        <taxon>Streptomyces</taxon>
    </lineage>
</organism>
<keyword evidence="7" id="KW-1185">Reference proteome</keyword>
<dbReference type="PANTHER" id="PTHR42847">
    <property type="entry name" value="ALKANESULFONATE MONOOXYGENASE"/>
    <property type="match status" value="1"/>
</dbReference>
<dbReference type="InterPro" id="IPR011251">
    <property type="entry name" value="Luciferase-like_dom"/>
</dbReference>
<dbReference type="InterPro" id="IPR036661">
    <property type="entry name" value="Luciferase-like_sf"/>
</dbReference>
<accession>A0A6G9H602</accession>
<gene>
    <name evidence="6" type="ORF">HA039_29415</name>
</gene>
<protein>
    <submittedName>
        <fullName evidence="6">LLM class flavin-dependent oxidoreductase</fullName>
    </submittedName>
</protein>
<name>A0A6G9H602_9ACTN</name>
<evidence type="ECO:0000256" key="3">
    <source>
        <dbReference type="ARBA" id="ARBA00023002"/>
    </source>
</evidence>
<dbReference type="SUPFAM" id="SSF51679">
    <property type="entry name" value="Bacterial luciferase-like"/>
    <property type="match status" value="1"/>
</dbReference>
<dbReference type="AlphaFoldDB" id="A0A6G9H602"/>
<proteinExistence type="predicted"/>
<evidence type="ECO:0000313" key="6">
    <source>
        <dbReference type="EMBL" id="QIQ05874.1"/>
    </source>
</evidence>
<keyword evidence="4" id="KW-0503">Monooxygenase</keyword>
<evidence type="ECO:0000313" key="7">
    <source>
        <dbReference type="Proteomes" id="UP000501179"/>
    </source>
</evidence>
<dbReference type="InterPro" id="IPR050172">
    <property type="entry name" value="SsuD_RutA_monooxygenase"/>
</dbReference>
<dbReference type="RefSeq" id="WP_167034403.1">
    <property type="nucleotide sequence ID" value="NZ_CP050177.1"/>
</dbReference>
<dbReference type="Pfam" id="PF00296">
    <property type="entry name" value="Bac_luciferase"/>
    <property type="match status" value="1"/>
</dbReference>
<keyword evidence="2" id="KW-0288">FMN</keyword>
<dbReference type="Proteomes" id="UP000501179">
    <property type="component" value="Chromosome"/>
</dbReference>
<keyword evidence="1" id="KW-0285">Flavoprotein</keyword>
<dbReference type="PANTHER" id="PTHR42847:SF4">
    <property type="entry name" value="ALKANESULFONATE MONOOXYGENASE-RELATED"/>
    <property type="match status" value="1"/>
</dbReference>
<feature type="domain" description="Luciferase-like" evidence="5">
    <location>
        <begin position="2"/>
        <end position="243"/>
    </location>
</feature>
<sequence length="285" mass="29668">MKIGIGLPNQVRGVDPRIIPEWSARAESAGFSTLATVGRTAYPGMADTVVLAGAAAATRTIGLSSTIMLTTVWPPVLLAKELAGIDGMSGGRLTLGVGIGGNRPDDFVVDGLPPEGLGGRMDRDLETYHGVWRGEPVGGGVNAAVPAATRPIPLLFGGLAPVAFRRMATWGQGYIAGSLPAPAVVPFFDLARQAWKEQGREDAPKLVAIAYFAFGDAARGRDNIRDYYAAVGAEYADAVANAVHVGADEVREAVRSFAAIGADELILHPALADLDEIGRLADAVL</sequence>
<keyword evidence="3" id="KW-0560">Oxidoreductase</keyword>
<dbReference type="GO" id="GO:0008726">
    <property type="term" value="F:alkanesulfonate monooxygenase activity"/>
    <property type="evidence" value="ECO:0007669"/>
    <property type="project" value="TreeGrafter"/>
</dbReference>
<evidence type="ECO:0000256" key="2">
    <source>
        <dbReference type="ARBA" id="ARBA00022643"/>
    </source>
</evidence>
<dbReference type="Gene3D" id="3.20.20.30">
    <property type="entry name" value="Luciferase-like domain"/>
    <property type="match status" value="1"/>
</dbReference>